<proteinExistence type="predicted"/>
<organism evidence="1 2">
    <name type="scientific">Thecamonas trahens ATCC 50062</name>
    <dbReference type="NCBI Taxonomy" id="461836"/>
    <lineage>
        <taxon>Eukaryota</taxon>
        <taxon>Apusozoa</taxon>
        <taxon>Apusomonadida</taxon>
        <taxon>Apusomonadidae</taxon>
        <taxon>Thecamonas</taxon>
    </lineage>
</organism>
<dbReference type="AlphaFoldDB" id="A0A0L0D7Y6"/>
<accession>A0A0L0D7Y6</accession>
<dbReference type="RefSeq" id="XP_013758577.1">
    <property type="nucleotide sequence ID" value="XM_013903123.1"/>
</dbReference>
<protein>
    <submittedName>
        <fullName evidence="1">Uncharacterized protein</fullName>
    </submittedName>
</protein>
<evidence type="ECO:0000313" key="2">
    <source>
        <dbReference type="Proteomes" id="UP000054408"/>
    </source>
</evidence>
<dbReference type="GeneID" id="25564427"/>
<evidence type="ECO:0000313" key="1">
    <source>
        <dbReference type="EMBL" id="KNC48464.1"/>
    </source>
</evidence>
<dbReference type="Proteomes" id="UP000054408">
    <property type="component" value="Unassembled WGS sequence"/>
</dbReference>
<name>A0A0L0D7Y6_THETB</name>
<keyword evidence="2" id="KW-1185">Reference proteome</keyword>
<gene>
    <name evidence="1" type="ORF">AMSG_04910</name>
</gene>
<dbReference type="EMBL" id="GL349451">
    <property type="protein sequence ID" value="KNC48464.1"/>
    <property type="molecule type" value="Genomic_DNA"/>
</dbReference>
<reference evidence="1 2" key="1">
    <citation type="submission" date="2010-05" db="EMBL/GenBank/DDBJ databases">
        <title>The Genome Sequence of Thecamonas trahens ATCC 50062.</title>
        <authorList>
            <consortium name="The Broad Institute Genome Sequencing Platform"/>
            <person name="Russ C."/>
            <person name="Cuomo C."/>
            <person name="Shea T."/>
            <person name="Young S.K."/>
            <person name="Zeng Q."/>
            <person name="Koehrsen M."/>
            <person name="Haas B."/>
            <person name="Borodovsky M."/>
            <person name="Guigo R."/>
            <person name="Alvarado L."/>
            <person name="Berlin A."/>
            <person name="Bochicchio J."/>
            <person name="Borenstein D."/>
            <person name="Chapman S."/>
            <person name="Chen Z."/>
            <person name="Freedman E."/>
            <person name="Gellesch M."/>
            <person name="Goldberg J."/>
            <person name="Griggs A."/>
            <person name="Gujja S."/>
            <person name="Heilman E."/>
            <person name="Heiman D."/>
            <person name="Hepburn T."/>
            <person name="Howarth C."/>
            <person name="Jen D."/>
            <person name="Larson L."/>
            <person name="Mehta T."/>
            <person name="Park D."/>
            <person name="Pearson M."/>
            <person name="Roberts A."/>
            <person name="Saif S."/>
            <person name="Shenoy N."/>
            <person name="Sisk P."/>
            <person name="Stolte C."/>
            <person name="Sykes S."/>
            <person name="Thomson T."/>
            <person name="Walk T."/>
            <person name="White J."/>
            <person name="Yandava C."/>
            <person name="Burger G."/>
            <person name="Gray M.W."/>
            <person name="Holland P.W.H."/>
            <person name="King N."/>
            <person name="Lang F.B.F."/>
            <person name="Roger A.J."/>
            <person name="Ruiz-Trillo I."/>
            <person name="Lander E."/>
            <person name="Nusbaum C."/>
        </authorList>
    </citation>
    <scope>NUCLEOTIDE SEQUENCE [LARGE SCALE GENOMIC DNA]</scope>
    <source>
        <strain evidence="1 2">ATCC 50062</strain>
    </source>
</reference>
<sequence length="465" mass="47805">MKAQLVHAEVRESLIHRRRFQHLATWQRQREAAASSKAGVACVPLHEPQPPHEALALATARSSHVLSLEAADPPLARLAEVHPDGVSFVALPFAGSPPAVWAVDPPARVVAGLGWAPRHRIFALRLALGPAKPDRIVFLDGLAGTELAHVELPAQMGEVSSGNVVVADGFVAAGWLADDVFAIVLTSGYRVVTWVDGAGEPALAGVADVPDVALVKALEGISDVNFDVLPAAVMTRAGAAVLVIPLVATPVPVSLLPLAGASLTSPSLNVLETTLELSGTSATVGSGLPSLFDIHGTGASAARSGPSLPPPHILDSGFALLALSAKDDGDGGVRLELSHLEACAASILESGLVPVALTPLWGGKALVHNAGPQAVVVDVWTGELEPLSLEPPVHPSSVILGSSAEAKAELGYLLVGVPATSNGGEPFARLSTATLFEELCVYVVEKNGDARSEQETSDGSDDEAT</sequence>